<dbReference type="SUPFAM" id="SSF50486">
    <property type="entry name" value="FMT C-terminal domain-like"/>
    <property type="match status" value="1"/>
</dbReference>
<proteinExistence type="predicted"/>
<protein>
    <submittedName>
        <fullName evidence="2">Methionyl-tRNA formyltransferase</fullName>
    </submittedName>
</protein>
<keyword evidence="2" id="KW-0614">Plasmid</keyword>
<organism evidence="2 3">
    <name type="scientific">Alteromonas stellipolaris</name>
    <dbReference type="NCBI Taxonomy" id="233316"/>
    <lineage>
        <taxon>Bacteria</taxon>
        <taxon>Pseudomonadati</taxon>
        <taxon>Pseudomonadota</taxon>
        <taxon>Gammaproteobacteria</taxon>
        <taxon>Alteromonadales</taxon>
        <taxon>Alteromonadaceae</taxon>
        <taxon>Alteromonas/Salinimonas group</taxon>
        <taxon>Alteromonas</taxon>
    </lineage>
</organism>
<evidence type="ECO:0000259" key="1">
    <source>
        <dbReference type="Pfam" id="PF00551"/>
    </source>
</evidence>
<evidence type="ECO:0000313" key="2">
    <source>
        <dbReference type="EMBL" id="AMJ76684.1"/>
    </source>
</evidence>
<evidence type="ECO:0000313" key="3">
    <source>
        <dbReference type="Proteomes" id="UP000056750"/>
    </source>
</evidence>
<geneLocation type="plasmid" evidence="2 3">
    <name>pASTE61-200</name>
</geneLocation>
<reference evidence="2 3" key="1">
    <citation type="submission" date="2015-12" db="EMBL/GenBank/DDBJ databases">
        <title>Intraspecies pangenome expansion in the marine bacterium Alteromonas.</title>
        <authorList>
            <person name="Lopez-Perez M."/>
            <person name="Rodriguez-Valera F."/>
        </authorList>
    </citation>
    <scope>NUCLEOTIDE SEQUENCE [LARGE SCALE GENOMIC DNA]</scope>
    <source>
        <strain evidence="2 3">LMG 21861</strain>
        <plasmid evidence="2 3">pASTE61-200</plasmid>
    </source>
</reference>
<accession>A0ABM5YQC4</accession>
<name>A0ABM5YQC4_9ALTE</name>
<dbReference type="Pfam" id="PF00551">
    <property type="entry name" value="Formyl_trans_N"/>
    <property type="match status" value="1"/>
</dbReference>
<gene>
    <name evidence="2" type="ORF">AVL57_00645</name>
</gene>
<keyword evidence="3" id="KW-1185">Reference proteome</keyword>
<dbReference type="Gene3D" id="3.40.50.12230">
    <property type="match status" value="1"/>
</dbReference>
<dbReference type="RefSeq" id="WP_061093725.1">
    <property type="nucleotide sequence ID" value="NZ_CP013927.1"/>
</dbReference>
<dbReference type="PANTHER" id="PTHR11138">
    <property type="entry name" value="METHIONYL-TRNA FORMYLTRANSFERASE"/>
    <property type="match status" value="1"/>
</dbReference>
<dbReference type="InterPro" id="IPR036477">
    <property type="entry name" value="Formyl_transf_N_sf"/>
</dbReference>
<dbReference type="Proteomes" id="UP000056750">
    <property type="component" value="Plasmid pASTE61-200"/>
</dbReference>
<dbReference type="InterPro" id="IPR002376">
    <property type="entry name" value="Formyl_transf_N"/>
</dbReference>
<dbReference type="InterPro" id="IPR011034">
    <property type="entry name" value="Formyl_transferase-like_C_sf"/>
</dbReference>
<sequence length="271" mass="30554">MKIVYFGNNLFSSCLKYLLDEGHQILRVYKNQPEHGASTITGLCSHHQIPLAEVKPTLDDLNKLILLGAEMFIVAEYLHTLPSTDVKYAINLHPTLLPKGRGPTPLPYLMNHPTISGLTLHKISDVVDAGDIIMQLKVPVSTDESITTLMVKMHIESLNLIKTFFTNVDKYYDSAKPQVDHSYWPRIDIFERAVDWNLPASRIKLLSRRFGFFGVVVKLDNVLFNVSHIEAEEYDHSYLPGNVILDDKCLLVVSCLDGIVCLHKASISELI</sequence>
<feature type="domain" description="Formyl transferase N-terminal" evidence="1">
    <location>
        <begin position="63"/>
        <end position="155"/>
    </location>
</feature>
<dbReference type="SUPFAM" id="SSF53328">
    <property type="entry name" value="Formyltransferase"/>
    <property type="match status" value="1"/>
</dbReference>
<dbReference type="PANTHER" id="PTHR11138:SF5">
    <property type="entry name" value="METHIONYL-TRNA FORMYLTRANSFERASE, MITOCHONDRIAL"/>
    <property type="match status" value="1"/>
</dbReference>
<dbReference type="EMBL" id="CP013927">
    <property type="protein sequence ID" value="AMJ76684.1"/>
    <property type="molecule type" value="Genomic_DNA"/>
</dbReference>